<dbReference type="AlphaFoldDB" id="G0S6W3"/>
<dbReference type="EMBL" id="GL988041">
    <property type="protein sequence ID" value="EGS20871.1"/>
    <property type="molecule type" value="Genomic_DNA"/>
</dbReference>
<evidence type="ECO:0000256" key="2">
    <source>
        <dbReference type="ARBA" id="ARBA00008724"/>
    </source>
</evidence>
<dbReference type="GO" id="GO:0005739">
    <property type="term" value="C:mitochondrion"/>
    <property type="evidence" value="ECO:0007669"/>
    <property type="project" value="UniProtKB-SubCell"/>
</dbReference>
<comment type="similarity">
    <text evidence="2">Belongs to the TACO1 family.</text>
</comment>
<evidence type="ECO:0000256" key="1">
    <source>
        <dbReference type="ARBA" id="ARBA00004173"/>
    </source>
</evidence>
<dbReference type="STRING" id="759272.G0S6W3"/>
<keyword evidence="6" id="KW-1185">Reference proteome</keyword>
<organism evidence="6">
    <name type="scientific">Chaetomium thermophilum (strain DSM 1495 / CBS 144.50 / IMI 039719)</name>
    <name type="common">Thermochaetoides thermophila</name>
    <dbReference type="NCBI Taxonomy" id="759272"/>
    <lineage>
        <taxon>Eukaryota</taxon>
        <taxon>Fungi</taxon>
        <taxon>Dikarya</taxon>
        <taxon>Ascomycota</taxon>
        <taxon>Pezizomycotina</taxon>
        <taxon>Sordariomycetes</taxon>
        <taxon>Sordariomycetidae</taxon>
        <taxon>Sordariales</taxon>
        <taxon>Chaetomiaceae</taxon>
        <taxon>Thermochaetoides</taxon>
    </lineage>
</organism>
<dbReference type="FunFam" id="1.10.10.200:FF:000002">
    <property type="entry name" value="Probable transcriptional regulatory protein CLM62_37755"/>
    <property type="match status" value="1"/>
</dbReference>
<evidence type="ECO:0000259" key="4">
    <source>
        <dbReference type="Pfam" id="PF20772"/>
    </source>
</evidence>
<dbReference type="Pfam" id="PF01709">
    <property type="entry name" value="Transcrip_reg"/>
    <property type="match status" value="1"/>
</dbReference>
<evidence type="ECO:0000259" key="3">
    <source>
        <dbReference type="Pfam" id="PF01709"/>
    </source>
</evidence>
<dbReference type="SUPFAM" id="SSF75625">
    <property type="entry name" value="YebC-like"/>
    <property type="match status" value="1"/>
</dbReference>
<gene>
    <name evidence="5" type="ORF">CTHT_0027090</name>
</gene>
<dbReference type="InterPro" id="IPR048300">
    <property type="entry name" value="TACO1_YebC-like_2nd/3rd_dom"/>
</dbReference>
<sequence>MASFARALVPLARPAPPSRSVCARCRRTFVSSPTLQAGHNKWSKIRHDKAVNDAKKNATRNLFAKNITLYSKLYGPDPNFNPQLATAIAAAKKAGVPKDRIEAAIARGQGKSSEGKALESLTFEAVMPPSLALIVEVETESKLYVLQELNSMVKKRNGSASASKFFFTRRGRVVFEKNDKGIDVDQIMDDAIEAGAEDLGNDEDGNIVVWTEPTETMHLCKTIASKFGLKVLESDIIWQPNEDTMAKLDASEAQVEFRKLLRDIRSLPDVQAIYSNVTRGAISDEEWDKIEEYLDS</sequence>
<dbReference type="InterPro" id="IPR017856">
    <property type="entry name" value="Integrase-like_N"/>
</dbReference>
<dbReference type="RefSeq" id="XP_006693167.1">
    <property type="nucleotide sequence ID" value="XM_006693104.1"/>
</dbReference>
<dbReference type="PANTHER" id="PTHR12532:SF0">
    <property type="entry name" value="TRANSLATIONAL ACTIVATOR OF CYTOCHROME C OXIDASE 1"/>
    <property type="match status" value="1"/>
</dbReference>
<dbReference type="Gene3D" id="1.10.10.200">
    <property type="match status" value="1"/>
</dbReference>
<dbReference type="KEGG" id="cthr:CTHT_0027090"/>
<dbReference type="HOGENOM" id="CLU_062974_1_2_1"/>
<evidence type="ECO:0000313" key="6">
    <source>
        <dbReference type="Proteomes" id="UP000008066"/>
    </source>
</evidence>
<reference evidence="5 6" key="1">
    <citation type="journal article" date="2011" name="Cell">
        <title>Insight into structure and assembly of the nuclear pore complex by utilizing the genome of a eukaryotic thermophile.</title>
        <authorList>
            <person name="Amlacher S."/>
            <person name="Sarges P."/>
            <person name="Flemming D."/>
            <person name="van Noort V."/>
            <person name="Kunze R."/>
            <person name="Devos D.P."/>
            <person name="Arumugam M."/>
            <person name="Bork P."/>
            <person name="Hurt E."/>
        </authorList>
    </citation>
    <scope>NUCLEOTIDE SEQUENCE [LARGE SCALE GENOMIC DNA]</scope>
    <source>
        <strain evidence="6">DSM 1495 / CBS 144.50 / IMI 039719</strain>
    </source>
</reference>
<dbReference type="InterPro" id="IPR029072">
    <property type="entry name" value="YebC-like"/>
</dbReference>
<dbReference type="OMA" id="NFDIPDE"/>
<dbReference type="InterPro" id="IPR026564">
    <property type="entry name" value="Transcrip_reg_TACO1-like_dom3"/>
</dbReference>
<feature type="domain" description="TACO1/YebC-like N-terminal" evidence="4">
    <location>
        <begin position="40"/>
        <end position="111"/>
    </location>
</feature>
<dbReference type="PANTHER" id="PTHR12532">
    <property type="entry name" value="TRANSLATIONAL ACTIVATOR OF CYTOCHROME C OXIDASE 1"/>
    <property type="match status" value="1"/>
</dbReference>
<dbReference type="Gene3D" id="3.30.70.980">
    <property type="match status" value="2"/>
</dbReference>
<evidence type="ECO:0000313" key="5">
    <source>
        <dbReference type="EMBL" id="EGS20871.1"/>
    </source>
</evidence>
<protein>
    <recommendedName>
        <fullName evidence="7">Transcriptional regulatory protein</fullName>
    </recommendedName>
</protein>
<dbReference type="Proteomes" id="UP000008066">
    <property type="component" value="Unassembled WGS sequence"/>
</dbReference>
<dbReference type="InterPro" id="IPR002876">
    <property type="entry name" value="Transcrip_reg_TACO1-like"/>
</dbReference>
<dbReference type="InterPro" id="IPR049083">
    <property type="entry name" value="TACO1_YebC_N"/>
</dbReference>
<name>G0S6W3_CHATD</name>
<dbReference type="eggNOG" id="KOG2972">
    <property type="taxonomic scope" value="Eukaryota"/>
</dbReference>
<evidence type="ECO:0008006" key="7">
    <source>
        <dbReference type="Google" id="ProtNLM"/>
    </source>
</evidence>
<comment type="subcellular location">
    <subcellularLocation>
        <location evidence="1">Mitochondrion</location>
    </subcellularLocation>
</comment>
<feature type="domain" description="TACO1/YebC-like second and third" evidence="3">
    <location>
        <begin position="119"/>
        <end position="277"/>
    </location>
</feature>
<accession>G0S6W3</accession>
<dbReference type="Pfam" id="PF20772">
    <property type="entry name" value="TACO1_YebC_N"/>
    <property type="match status" value="1"/>
</dbReference>
<proteinExistence type="inferred from homology"/>
<dbReference type="OrthoDB" id="2017544at2759"/>
<dbReference type="GeneID" id="18256747"/>